<dbReference type="RefSeq" id="XP_021021569.1">
    <property type="nucleotide sequence ID" value="XM_021165910.1"/>
</dbReference>
<evidence type="ECO:0000313" key="5">
    <source>
        <dbReference type="RefSeq" id="XP_021021569.1"/>
    </source>
</evidence>
<reference evidence="5" key="1">
    <citation type="submission" date="2025-08" db="UniProtKB">
        <authorList>
            <consortium name="RefSeq"/>
        </authorList>
    </citation>
    <scope>IDENTIFICATION</scope>
</reference>
<dbReference type="GO" id="GO:0005634">
    <property type="term" value="C:nucleus"/>
    <property type="evidence" value="ECO:0007669"/>
    <property type="project" value="UniProtKB-SubCell"/>
</dbReference>
<evidence type="ECO:0000256" key="2">
    <source>
        <dbReference type="RuleBase" id="RU000682"/>
    </source>
</evidence>
<dbReference type="SUPFAM" id="SSF46689">
    <property type="entry name" value="Homeodomain-like"/>
    <property type="match status" value="1"/>
</dbReference>
<dbReference type="InterPro" id="IPR009057">
    <property type="entry name" value="Homeodomain-like_sf"/>
</dbReference>
<dbReference type="Gene3D" id="1.10.10.60">
    <property type="entry name" value="Homeodomain-like"/>
    <property type="match status" value="1"/>
</dbReference>
<protein>
    <submittedName>
        <fullName evidence="5">Cone-rod homeobox protein-like</fullName>
    </submittedName>
</protein>
<proteinExistence type="predicted"/>
<keyword evidence="4" id="KW-1185">Reference proteome</keyword>
<organism evidence="4 5">
    <name type="scientific">Mus caroli</name>
    <name type="common">Ryukyu mouse</name>
    <name type="synonym">Ricefield mouse</name>
    <dbReference type="NCBI Taxonomy" id="10089"/>
    <lineage>
        <taxon>Eukaryota</taxon>
        <taxon>Metazoa</taxon>
        <taxon>Chordata</taxon>
        <taxon>Craniata</taxon>
        <taxon>Vertebrata</taxon>
        <taxon>Euteleostomi</taxon>
        <taxon>Mammalia</taxon>
        <taxon>Eutheria</taxon>
        <taxon>Euarchontoglires</taxon>
        <taxon>Glires</taxon>
        <taxon>Rodentia</taxon>
        <taxon>Myomorpha</taxon>
        <taxon>Muroidea</taxon>
        <taxon>Muridae</taxon>
        <taxon>Murinae</taxon>
        <taxon>Mus</taxon>
        <taxon>Mus</taxon>
    </lineage>
</organism>
<comment type="subcellular location">
    <subcellularLocation>
        <location evidence="1 2">Nucleus</location>
    </subcellularLocation>
</comment>
<dbReference type="AlphaFoldDB" id="A0A6P5Q4M2"/>
<sequence length="118" mass="13712">MEASPHSLTSYTLGPLDQKFSWEQLSELEAYFKMEPYPDLQARKIMATRLKLKEEQVEAWFIQRSLEEEMRPPLARLQQSARDDTSSPSHKALCCRPPSWKYRLIPINPPESSTSCLI</sequence>
<name>A0A6P5Q4M2_MUSCR</name>
<accession>A0A6P5Q4M2</accession>
<dbReference type="PROSITE" id="PS50071">
    <property type="entry name" value="HOMEOBOX_2"/>
    <property type="match status" value="1"/>
</dbReference>
<gene>
    <name evidence="5" type="primary">LOC110297132</name>
</gene>
<dbReference type="CDD" id="cd00086">
    <property type="entry name" value="homeodomain"/>
    <property type="match status" value="1"/>
</dbReference>
<dbReference type="GO" id="GO:0003677">
    <property type="term" value="F:DNA binding"/>
    <property type="evidence" value="ECO:0007669"/>
    <property type="project" value="UniProtKB-UniRule"/>
</dbReference>
<feature type="domain" description="Homeobox" evidence="3">
    <location>
        <begin position="20"/>
        <end position="71"/>
    </location>
</feature>
<feature type="DNA-binding region" description="Homeobox" evidence="1">
    <location>
        <begin position="22"/>
        <end position="72"/>
    </location>
</feature>
<dbReference type="GeneID" id="110297132"/>
<keyword evidence="1 2" id="KW-0371">Homeobox</keyword>
<evidence type="ECO:0000259" key="3">
    <source>
        <dbReference type="PROSITE" id="PS50071"/>
    </source>
</evidence>
<dbReference type="Proteomes" id="UP000515126">
    <property type="component" value="Chromosome 6"/>
</dbReference>
<keyword evidence="1 2" id="KW-0539">Nucleus</keyword>
<dbReference type="InterPro" id="IPR001356">
    <property type="entry name" value="HD"/>
</dbReference>
<dbReference type="SMART" id="SM00389">
    <property type="entry name" value="HOX"/>
    <property type="match status" value="1"/>
</dbReference>
<evidence type="ECO:0000256" key="1">
    <source>
        <dbReference type="PROSITE-ProRule" id="PRU00108"/>
    </source>
</evidence>
<dbReference type="KEGG" id="mcal:110297132"/>
<dbReference type="FunFam" id="1.10.10.60:FF:000911">
    <property type="match status" value="1"/>
</dbReference>
<evidence type="ECO:0000313" key="4">
    <source>
        <dbReference type="Proteomes" id="UP000515126"/>
    </source>
</evidence>
<dbReference type="Pfam" id="PF00046">
    <property type="entry name" value="Homeodomain"/>
    <property type="match status" value="1"/>
</dbReference>
<keyword evidence="1 2" id="KW-0238">DNA-binding</keyword>